<name>A0A4R9JUI4_9LEPT</name>
<dbReference type="Gene3D" id="3.20.20.70">
    <property type="entry name" value="Aldolase class I"/>
    <property type="match status" value="1"/>
</dbReference>
<protein>
    <submittedName>
        <fullName evidence="2">N-acetyl neuraminic (Sialic) acid synthetase</fullName>
    </submittedName>
</protein>
<dbReference type="PANTHER" id="PTHR42966:SF1">
    <property type="entry name" value="SIALIC ACID SYNTHASE"/>
    <property type="match status" value="1"/>
</dbReference>
<dbReference type="PANTHER" id="PTHR42966">
    <property type="entry name" value="N-ACETYLNEURAMINATE SYNTHASE"/>
    <property type="match status" value="1"/>
</dbReference>
<dbReference type="InterPro" id="IPR051690">
    <property type="entry name" value="PseI-like"/>
</dbReference>
<evidence type="ECO:0000313" key="3">
    <source>
        <dbReference type="Proteomes" id="UP000297693"/>
    </source>
</evidence>
<feature type="domain" description="PseI/NeuA/B-like" evidence="1">
    <location>
        <begin position="37"/>
        <end position="262"/>
    </location>
</feature>
<evidence type="ECO:0000313" key="2">
    <source>
        <dbReference type="EMBL" id="TGL54902.1"/>
    </source>
</evidence>
<comment type="caution">
    <text evidence="2">The sequence shown here is derived from an EMBL/GenBank/DDBJ whole genome shotgun (WGS) entry which is preliminary data.</text>
</comment>
<sequence>MDFTIGNKTLTRNSKPYLIAEIGLNHNNDLEIGKKTIQAAKAAGADAVKFQSYVTEDFISKTESDARFLYDIFKTYELSKTYHEEFKKVSEDEGLDFFSTPLDTASVEMLTTVGVPVLKIASGDIVNLQLLQKAMSTKLPLIVSTGAALPEEVMRAISLFKENDYPICLMHCVSLYPTPADKANLRSIPFFLDTTPYVIGFSDHTAGTLAPAIAVGLGASLIEKHFTLDKNLEGPDHGISMDPDGLKNLRSEIDLAYQMRGEFGKKTHKEETGGWYFGRRSLYKRGDEILSMRPALHTRDVDVLDAWEIGKIKSPSSIKEDGPVRKK</sequence>
<dbReference type="EMBL" id="RQGD01000062">
    <property type="protein sequence ID" value="TGL54902.1"/>
    <property type="molecule type" value="Genomic_DNA"/>
</dbReference>
<dbReference type="InterPro" id="IPR013132">
    <property type="entry name" value="PseI/NeuA/B-like_N"/>
</dbReference>
<dbReference type="GO" id="GO:0047444">
    <property type="term" value="F:N-acylneuraminate-9-phosphate synthase activity"/>
    <property type="evidence" value="ECO:0007669"/>
    <property type="project" value="TreeGrafter"/>
</dbReference>
<dbReference type="Proteomes" id="UP000297693">
    <property type="component" value="Unassembled WGS sequence"/>
</dbReference>
<reference evidence="2" key="1">
    <citation type="journal article" date="2019" name="PLoS Negl. Trop. Dis.">
        <title>Revisiting the worldwide diversity of Leptospira species in the environment.</title>
        <authorList>
            <person name="Vincent A.T."/>
            <person name="Schiettekatte O."/>
            <person name="Bourhy P."/>
            <person name="Veyrier F.J."/>
            <person name="Picardeau M."/>
        </authorList>
    </citation>
    <scope>NUCLEOTIDE SEQUENCE [LARGE SCALE GENOMIC DNA]</scope>
    <source>
        <strain evidence="2">201702476</strain>
    </source>
</reference>
<dbReference type="Pfam" id="PF03102">
    <property type="entry name" value="NeuB"/>
    <property type="match status" value="1"/>
</dbReference>
<dbReference type="OrthoDB" id="9814210at2"/>
<gene>
    <name evidence="2" type="ORF">EHQ58_18645</name>
</gene>
<dbReference type="InterPro" id="IPR013785">
    <property type="entry name" value="Aldolase_TIM"/>
</dbReference>
<evidence type="ECO:0000259" key="1">
    <source>
        <dbReference type="Pfam" id="PF03102"/>
    </source>
</evidence>
<dbReference type="GO" id="GO:0016051">
    <property type="term" value="P:carbohydrate biosynthetic process"/>
    <property type="evidence" value="ECO:0007669"/>
    <property type="project" value="InterPro"/>
</dbReference>
<proteinExistence type="predicted"/>
<dbReference type="SUPFAM" id="SSF51569">
    <property type="entry name" value="Aldolase"/>
    <property type="match status" value="1"/>
</dbReference>
<dbReference type="RefSeq" id="WP_135625584.1">
    <property type="nucleotide sequence ID" value="NZ_RQGD01000062.1"/>
</dbReference>
<organism evidence="2 3">
    <name type="scientific">Leptospira ognonensis</name>
    <dbReference type="NCBI Taxonomy" id="2484945"/>
    <lineage>
        <taxon>Bacteria</taxon>
        <taxon>Pseudomonadati</taxon>
        <taxon>Spirochaetota</taxon>
        <taxon>Spirochaetia</taxon>
        <taxon>Leptospirales</taxon>
        <taxon>Leptospiraceae</taxon>
        <taxon>Leptospira</taxon>
    </lineage>
</organism>
<dbReference type="AlphaFoldDB" id="A0A4R9JUI4"/>
<keyword evidence="3" id="KW-1185">Reference proteome</keyword>
<accession>A0A4R9JUI4</accession>